<accession>A0A9E5DQT6</accession>
<dbReference type="Proteomes" id="UP001074446">
    <property type="component" value="Unassembled WGS sequence"/>
</dbReference>
<evidence type="ECO:0000313" key="3">
    <source>
        <dbReference type="Proteomes" id="UP001068021"/>
    </source>
</evidence>
<name>A0A9E5DQT6_9EURY</name>
<proteinExistence type="predicted"/>
<keyword evidence="3" id="KW-1185">Reference proteome</keyword>
<comment type="caution">
    <text evidence="2">The sequence shown here is derived from an EMBL/GenBank/DDBJ whole genome shotgun (WGS) entry which is preliminary data.</text>
</comment>
<protein>
    <submittedName>
        <fullName evidence="2">Uncharacterized protein</fullName>
    </submittedName>
</protein>
<organism evidence="2">
    <name type="scientific">Methanobacterium veterum</name>
    <dbReference type="NCBI Taxonomy" id="408577"/>
    <lineage>
        <taxon>Archaea</taxon>
        <taxon>Methanobacteriati</taxon>
        <taxon>Methanobacteriota</taxon>
        <taxon>Methanomada group</taxon>
        <taxon>Methanobacteria</taxon>
        <taxon>Methanobacteriales</taxon>
        <taxon>Methanobacteriaceae</taxon>
        <taxon>Methanobacterium</taxon>
    </lineage>
</organism>
<evidence type="ECO:0000313" key="1">
    <source>
        <dbReference type="EMBL" id="MCZ3366935.1"/>
    </source>
</evidence>
<dbReference type="AlphaFoldDB" id="A0A9E5DQT6"/>
<sequence length="183" mass="19656">MRESYNIFCITLILTILIVSIFSVYADDSNSSNITGNSTSTNITKTNVTKNAAVQPMSIWVSVTETPSTINFGSLMADGVEHTYINATNVTVSAVGITASLYVSASGDFKSGSNSIPLSNFKYTSPDSSSTTTKKSFTTSNELVGTYAYLLVGSKTYHMNYFLTIPEGTEPGTYTTKITYTAT</sequence>
<dbReference type="EMBL" id="JAPVES010000030">
    <property type="protein sequence ID" value="MCZ3373918.1"/>
    <property type="molecule type" value="Genomic_DNA"/>
</dbReference>
<evidence type="ECO:0000313" key="2">
    <source>
        <dbReference type="EMBL" id="MCZ3373918.1"/>
    </source>
</evidence>
<dbReference type="RefSeq" id="WP_048080692.1">
    <property type="nucleotide sequence ID" value="NZ_JAPVER010000020.1"/>
</dbReference>
<dbReference type="Proteomes" id="UP001068021">
    <property type="component" value="Unassembled WGS sequence"/>
</dbReference>
<gene>
    <name evidence="2" type="ORF">O3H35_14800</name>
    <name evidence="1" type="ORF">O3H54_13695</name>
</gene>
<dbReference type="EMBL" id="JAPVER010000020">
    <property type="protein sequence ID" value="MCZ3366935.1"/>
    <property type="molecule type" value="Genomic_DNA"/>
</dbReference>
<reference evidence="2" key="1">
    <citation type="submission" date="2022-12" db="EMBL/GenBank/DDBJ databases">
        <title>Reclassification of two methanogenic archaea species isolated from the Kolyma lowland permafrost.</title>
        <authorList>
            <person name="Trubitsyn V.E."/>
            <person name="Rivkina E.M."/>
            <person name="Shcherbakova V.A."/>
        </authorList>
    </citation>
    <scope>NUCLEOTIDE SEQUENCE</scope>
    <source>
        <strain evidence="1">M2</strain>
        <strain evidence="2">MK4</strain>
    </source>
</reference>